<evidence type="ECO:0000256" key="2">
    <source>
        <dbReference type="ARBA" id="ARBA00005236"/>
    </source>
</evidence>
<evidence type="ECO:0000313" key="11">
    <source>
        <dbReference type="Proteomes" id="UP001556118"/>
    </source>
</evidence>
<keyword evidence="6 7" id="KW-0472">Membrane</keyword>
<evidence type="ECO:0000256" key="5">
    <source>
        <dbReference type="ARBA" id="ARBA00022989"/>
    </source>
</evidence>
<keyword evidence="4 7" id="KW-0812">Transmembrane</keyword>
<proteinExistence type="inferred from homology"/>
<dbReference type="PANTHER" id="PTHR30489">
    <property type="entry name" value="LIPOPROTEIN-RELEASING SYSTEM TRANSMEMBRANE PROTEIN LOLE"/>
    <property type="match status" value="1"/>
</dbReference>
<keyword evidence="5 7" id="KW-1133">Transmembrane helix</keyword>
<sequence>MPYTFKLALRHLLSTPGQTVLLMLGVAVGVSVFVFMSALIGGLATLLTLRTVGNIPHITMEMAERDPEQVVPGRNVQVVVQKDLSRREQIAVWEPAVAMVEATEGVVAVSPQIRGSAFVQRGQAIAPVGVIGVQPDKISAIVDIEGALVSGTAVLSPDTVLIGRTLADDLGLRTGQVVVVRSDRGRERSFRIGGIFSLGISTADRQALYMNFRTARALFDLPSGISRIEIKVSPPAAAPQIAARLRRATGLKTQPWTEENAQLFEALDAQGRTGTIVKTFALITVVIGIASAMLLSIVRRRSEIGIMRAVGASQRFVLGIFVIEGTLIGAIGAMAGALLAWLALIPFPPLEAVEGGGLPVDRAQGDYLVAILLTTVASAIASVISAQRATRIDPVEAIGA</sequence>
<comment type="similarity">
    <text evidence="2">Belongs to the ABC-4 integral membrane protein family. LolC/E subfamily.</text>
</comment>
<dbReference type="Proteomes" id="UP001556118">
    <property type="component" value="Unassembled WGS sequence"/>
</dbReference>
<feature type="transmembrane region" description="Helical" evidence="7">
    <location>
        <begin position="367"/>
        <end position="386"/>
    </location>
</feature>
<feature type="domain" description="MacB-like periplasmic core" evidence="9">
    <location>
        <begin position="19"/>
        <end position="247"/>
    </location>
</feature>
<dbReference type="Pfam" id="PF02687">
    <property type="entry name" value="FtsX"/>
    <property type="match status" value="1"/>
</dbReference>
<evidence type="ECO:0000256" key="6">
    <source>
        <dbReference type="ARBA" id="ARBA00023136"/>
    </source>
</evidence>
<feature type="transmembrane region" description="Helical" evidence="7">
    <location>
        <begin position="280"/>
        <end position="298"/>
    </location>
</feature>
<dbReference type="InterPro" id="IPR025857">
    <property type="entry name" value="MacB_PCD"/>
</dbReference>
<protein>
    <submittedName>
        <fullName evidence="10">ABC transporter permease</fullName>
    </submittedName>
</protein>
<accession>A0ABV3R8K0</accession>
<comment type="caution">
    <text evidence="10">The sequence shown here is derived from an EMBL/GenBank/DDBJ whole genome shotgun (WGS) entry which is preliminary data.</text>
</comment>
<feature type="transmembrane region" description="Helical" evidence="7">
    <location>
        <begin position="20"/>
        <end position="47"/>
    </location>
</feature>
<dbReference type="InterPro" id="IPR003838">
    <property type="entry name" value="ABC3_permease_C"/>
</dbReference>
<evidence type="ECO:0000256" key="1">
    <source>
        <dbReference type="ARBA" id="ARBA00004651"/>
    </source>
</evidence>
<evidence type="ECO:0000256" key="3">
    <source>
        <dbReference type="ARBA" id="ARBA00022475"/>
    </source>
</evidence>
<evidence type="ECO:0000256" key="7">
    <source>
        <dbReference type="SAM" id="Phobius"/>
    </source>
</evidence>
<evidence type="ECO:0000259" key="8">
    <source>
        <dbReference type="Pfam" id="PF02687"/>
    </source>
</evidence>
<dbReference type="InterPro" id="IPR051447">
    <property type="entry name" value="Lipoprotein-release_system"/>
</dbReference>
<feature type="transmembrane region" description="Helical" evidence="7">
    <location>
        <begin position="318"/>
        <end position="347"/>
    </location>
</feature>
<evidence type="ECO:0000259" key="9">
    <source>
        <dbReference type="Pfam" id="PF12704"/>
    </source>
</evidence>
<evidence type="ECO:0000256" key="4">
    <source>
        <dbReference type="ARBA" id="ARBA00022692"/>
    </source>
</evidence>
<organism evidence="10 11">
    <name type="scientific">Novosphingobium rhizovicinum</name>
    <dbReference type="NCBI Taxonomy" id="3228928"/>
    <lineage>
        <taxon>Bacteria</taxon>
        <taxon>Pseudomonadati</taxon>
        <taxon>Pseudomonadota</taxon>
        <taxon>Alphaproteobacteria</taxon>
        <taxon>Sphingomonadales</taxon>
        <taxon>Sphingomonadaceae</taxon>
        <taxon>Novosphingobium</taxon>
    </lineage>
</organism>
<dbReference type="Pfam" id="PF12704">
    <property type="entry name" value="MacB_PCD"/>
    <property type="match status" value="1"/>
</dbReference>
<comment type="subcellular location">
    <subcellularLocation>
        <location evidence="1">Cell membrane</location>
        <topology evidence="1">Multi-pass membrane protein</topology>
    </subcellularLocation>
</comment>
<keyword evidence="3" id="KW-1003">Cell membrane</keyword>
<dbReference type="EMBL" id="JBFNXR010000017">
    <property type="protein sequence ID" value="MEW9854054.1"/>
    <property type="molecule type" value="Genomic_DNA"/>
</dbReference>
<evidence type="ECO:0000313" key="10">
    <source>
        <dbReference type="EMBL" id="MEW9854054.1"/>
    </source>
</evidence>
<dbReference type="PANTHER" id="PTHR30489:SF0">
    <property type="entry name" value="LIPOPROTEIN-RELEASING SYSTEM TRANSMEMBRANE PROTEIN LOLE"/>
    <property type="match status" value="1"/>
</dbReference>
<keyword evidence="11" id="KW-1185">Reference proteome</keyword>
<name>A0ABV3R8K0_9SPHN</name>
<gene>
    <name evidence="10" type="ORF">ABUH87_02510</name>
</gene>
<feature type="domain" description="ABC3 transporter permease C-terminal" evidence="8">
    <location>
        <begin position="279"/>
        <end position="394"/>
    </location>
</feature>
<dbReference type="RefSeq" id="WP_367768947.1">
    <property type="nucleotide sequence ID" value="NZ_JBFNXR010000017.1"/>
</dbReference>
<reference evidence="10 11" key="1">
    <citation type="submission" date="2024-06" db="EMBL/GenBank/DDBJ databases">
        <title>Novosphingobium rhizovicinus M1R2S20.</title>
        <authorList>
            <person name="Sun J.-Q."/>
        </authorList>
    </citation>
    <scope>NUCLEOTIDE SEQUENCE [LARGE SCALE GENOMIC DNA]</scope>
    <source>
        <strain evidence="10 11">M1R2S20</strain>
    </source>
</reference>